<reference evidence="2 3" key="1">
    <citation type="journal article" date="2015" name="Sci. Rep.">
        <title>The power of single molecule real-time sequencing technology in the de novo assembly of a eukaryotic genome.</title>
        <authorList>
            <person name="Sakai H."/>
            <person name="Naito K."/>
            <person name="Ogiso-Tanaka E."/>
            <person name="Takahashi Y."/>
            <person name="Iseki K."/>
            <person name="Muto C."/>
            <person name="Satou K."/>
            <person name="Teruya K."/>
            <person name="Shiroma A."/>
            <person name="Shimoji M."/>
            <person name="Hirano T."/>
            <person name="Itoh T."/>
            <person name="Kaga A."/>
            <person name="Tomooka N."/>
        </authorList>
    </citation>
    <scope>NUCLEOTIDE SEQUENCE [LARGE SCALE GENOMIC DNA]</scope>
    <source>
        <strain evidence="3">cv. Shumari</strain>
    </source>
</reference>
<sequence>MLRGLWRSSDETTSKDDERWEAREATVILIACVPCVVITGGILPMLMSRMSSRGQAAYAEAGLNNLTIVIDFLLKCN</sequence>
<keyword evidence="1" id="KW-0812">Transmembrane</keyword>
<proteinExistence type="predicted"/>
<name>A0A0S3S1Y0_PHAAN</name>
<evidence type="ECO:0000313" key="2">
    <source>
        <dbReference type="EMBL" id="BAT86795.1"/>
    </source>
</evidence>
<keyword evidence="3" id="KW-1185">Reference proteome</keyword>
<gene>
    <name evidence="2" type="primary">Vigan.05G010900</name>
    <name evidence="2" type="ORF">VIGAN_05010900</name>
</gene>
<evidence type="ECO:0000313" key="3">
    <source>
        <dbReference type="Proteomes" id="UP000291084"/>
    </source>
</evidence>
<dbReference type="AlphaFoldDB" id="A0A0S3S1Y0"/>
<keyword evidence="1" id="KW-1133">Transmembrane helix</keyword>
<protein>
    <submittedName>
        <fullName evidence="2">Uncharacterized protein</fullName>
    </submittedName>
</protein>
<organism evidence="2 3">
    <name type="scientific">Vigna angularis var. angularis</name>
    <dbReference type="NCBI Taxonomy" id="157739"/>
    <lineage>
        <taxon>Eukaryota</taxon>
        <taxon>Viridiplantae</taxon>
        <taxon>Streptophyta</taxon>
        <taxon>Embryophyta</taxon>
        <taxon>Tracheophyta</taxon>
        <taxon>Spermatophyta</taxon>
        <taxon>Magnoliopsida</taxon>
        <taxon>eudicotyledons</taxon>
        <taxon>Gunneridae</taxon>
        <taxon>Pentapetalae</taxon>
        <taxon>rosids</taxon>
        <taxon>fabids</taxon>
        <taxon>Fabales</taxon>
        <taxon>Fabaceae</taxon>
        <taxon>Papilionoideae</taxon>
        <taxon>50 kb inversion clade</taxon>
        <taxon>NPAAA clade</taxon>
        <taxon>indigoferoid/millettioid clade</taxon>
        <taxon>Phaseoleae</taxon>
        <taxon>Vigna</taxon>
    </lineage>
</organism>
<keyword evidence="1" id="KW-0472">Membrane</keyword>
<evidence type="ECO:0000256" key="1">
    <source>
        <dbReference type="SAM" id="Phobius"/>
    </source>
</evidence>
<dbReference type="Proteomes" id="UP000291084">
    <property type="component" value="Chromosome 5"/>
</dbReference>
<feature type="transmembrane region" description="Helical" evidence="1">
    <location>
        <begin position="25"/>
        <end position="46"/>
    </location>
</feature>
<dbReference type="EMBL" id="AP015038">
    <property type="protein sequence ID" value="BAT86795.1"/>
    <property type="molecule type" value="Genomic_DNA"/>
</dbReference>
<accession>A0A0S3S1Y0</accession>